<evidence type="ECO:0000313" key="10">
    <source>
        <dbReference type="EMBL" id="ACR11966.1"/>
    </source>
</evidence>
<dbReference type="SMART" id="SM00387">
    <property type="entry name" value="HATPase_c"/>
    <property type="match status" value="1"/>
</dbReference>
<evidence type="ECO:0000256" key="1">
    <source>
        <dbReference type="ARBA" id="ARBA00000085"/>
    </source>
</evidence>
<gene>
    <name evidence="10" type="ordered locus">TERTU_2652</name>
</gene>
<dbReference type="SUPFAM" id="SSF52172">
    <property type="entry name" value="CheY-like"/>
    <property type="match status" value="1"/>
</dbReference>
<feature type="domain" description="PAC" evidence="9">
    <location>
        <begin position="111"/>
        <end position="163"/>
    </location>
</feature>
<organism evidence="10 11">
    <name type="scientific">Teredinibacter turnerae (strain ATCC 39867 / T7901)</name>
    <dbReference type="NCBI Taxonomy" id="377629"/>
    <lineage>
        <taxon>Bacteria</taxon>
        <taxon>Pseudomonadati</taxon>
        <taxon>Pseudomonadota</taxon>
        <taxon>Gammaproteobacteria</taxon>
        <taxon>Cellvibrionales</taxon>
        <taxon>Cellvibrionaceae</taxon>
        <taxon>Teredinibacter</taxon>
    </lineage>
</organism>
<feature type="domain" description="Histidine kinase" evidence="7">
    <location>
        <begin position="314"/>
        <end position="533"/>
    </location>
</feature>
<keyword evidence="4" id="KW-0808">Transferase</keyword>
<dbReference type="PROSITE" id="PS50110">
    <property type="entry name" value="RESPONSE_REGULATORY"/>
    <property type="match status" value="1"/>
</dbReference>
<dbReference type="SMART" id="SM00086">
    <property type="entry name" value="PAC"/>
    <property type="match status" value="2"/>
</dbReference>
<dbReference type="SUPFAM" id="SSF55785">
    <property type="entry name" value="PYP-like sensor domain (PAS domain)"/>
    <property type="match status" value="2"/>
</dbReference>
<dbReference type="InterPro" id="IPR005467">
    <property type="entry name" value="His_kinase_dom"/>
</dbReference>
<dbReference type="InterPro" id="IPR013655">
    <property type="entry name" value="PAS_fold_3"/>
</dbReference>
<dbReference type="Gene3D" id="3.30.450.20">
    <property type="entry name" value="PAS domain"/>
    <property type="match status" value="2"/>
</dbReference>
<keyword evidence="5 10" id="KW-0418">Kinase</keyword>
<evidence type="ECO:0000256" key="3">
    <source>
        <dbReference type="ARBA" id="ARBA00022553"/>
    </source>
</evidence>
<dbReference type="Pfam" id="PF00072">
    <property type="entry name" value="Response_reg"/>
    <property type="match status" value="1"/>
</dbReference>
<evidence type="ECO:0000313" key="11">
    <source>
        <dbReference type="Proteomes" id="UP000009080"/>
    </source>
</evidence>
<dbReference type="GO" id="GO:0009927">
    <property type="term" value="F:histidine phosphotransfer kinase activity"/>
    <property type="evidence" value="ECO:0007669"/>
    <property type="project" value="TreeGrafter"/>
</dbReference>
<evidence type="ECO:0000256" key="6">
    <source>
        <dbReference type="PROSITE-ProRule" id="PRU00169"/>
    </source>
</evidence>
<dbReference type="eggNOG" id="COG2205">
    <property type="taxonomic scope" value="Bacteria"/>
</dbReference>
<dbReference type="PRINTS" id="PR00344">
    <property type="entry name" value="BCTRLSENSOR"/>
</dbReference>
<dbReference type="GO" id="GO:0005886">
    <property type="term" value="C:plasma membrane"/>
    <property type="evidence" value="ECO:0007669"/>
    <property type="project" value="TreeGrafter"/>
</dbReference>
<evidence type="ECO:0000259" key="7">
    <source>
        <dbReference type="PROSITE" id="PS50109"/>
    </source>
</evidence>
<dbReference type="KEGG" id="ttu:TERTU_2652"/>
<evidence type="ECO:0000256" key="2">
    <source>
        <dbReference type="ARBA" id="ARBA00012438"/>
    </source>
</evidence>
<evidence type="ECO:0000256" key="5">
    <source>
        <dbReference type="ARBA" id="ARBA00022777"/>
    </source>
</evidence>
<dbReference type="PANTHER" id="PTHR43047:SF72">
    <property type="entry name" value="OSMOSENSING HISTIDINE PROTEIN KINASE SLN1"/>
    <property type="match status" value="1"/>
</dbReference>
<evidence type="ECO:0000256" key="4">
    <source>
        <dbReference type="ARBA" id="ARBA00022679"/>
    </source>
</evidence>
<name>C5BLX7_TERTT</name>
<dbReference type="Proteomes" id="UP000009080">
    <property type="component" value="Chromosome"/>
</dbReference>
<comment type="catalytic activity">
    <reaction evidence="1">
        <text>ATP + protein L-histidine = ADP + protein N-phospho-L-histidine.</text>
        <dbReference type="EC" id="2.7.13.3"/>
    </reaction>
</comment>
<dbReference type="InterPro" id="IPR036097">
    <property type="entry name" value="HisK_dim/P_sf"/>
</dbReference>
<dbReference type="PROSITE" id="PS50109">
    <property type="entry name" value="HIS_KIN"/>
    <property type="match status" value="1"/>
</dbReference>
<dbReference type="Gene3D" id="3.40.50.2300">
    <property type="match status" value="1"/>
</dbReference>
<feature type="modified residue" description="4-aspartylphosphate" evidence="6">
    <location>
        <position position="614"/>
    </location>
</feature>
<dbReference type="InterPro" id="IPR000014">
    <property type="entry name" value="PAS"/>
</dbReference>
<dbReference type="STRING" id="377629.TERTU_2652"/>
<evidence type="ECO:0000259" key="9">
    <source>
        <dbReference type="PROSITE" id="PS50113"/>
    </source>
</evidence>
<dbReference type="SUPFAM" id="SSF55874">
    <property type="entry name" value="ATPase domain of HSP90 chaperone/DNA topoisomerase II/histidine kinase"/>
    <property type="match status" value="1"/>
</dbReference>
<dbReference type="PROSITE" id="PS50113">
    <property type="entry name" value="PAC"/>
    <property type="match status" value="2"/>
</dbReference>
<dbReference type="PANTHER" id="PTHR43047">
    <property type="entry name" value="TWO-COMPONENT HISTIDINE PROTEIN KINASE"/>
    <property type="match status" value="1"/>
</dbReference>
<dbReference type="InterPro" id="IPR001789">
    <property type="entry name" value="Sig_transdc_resp-reg_receiver"/>
</dbReference>
<dbReference type="InterPro" id="IPR036890">
    <property type="entry name" value="HATPase_C_sf"/>
</dbReference>
<dbReference type="RefSeq" id="WP_015818078.1">
    <property type="nucleotide sequence ID" value="NC_012997.1"/>
</dbReference>
<dbReference type="AlphaFoldDB" id="C5BLX7"/>
<dbReference type="Pfam" id="PF00512">
    <property type="entry name" value="HisKA"/>
    <property type="match status" value="1"/>
</dbReference>
<dbReference type="NCBIfam" id="TIGR00229">
    <property type="entry name" value="sensory_box"/>
    <property type="match status" value="2"/>
</dbReference>
<keyword evidence="3 6" id="KW-0597">Phosphoprotein</keyword>
<dbReference type="InterPro" id="IPR011006">
    <property type="entry name" value="CheY-like_superfamily"/>
</dbReference>
<dbReference type="HOGENOM" id="CLU_000445_114_15_6"/>
<evidence type="ECO:0000259" key="8">
    <source>
        <dbReference type="PROSITE" id="PS50110"/>
    </source>
</evidence>
<reference evidence="10 11" key="1">
    <citation type="journal article" date="2009" name="PLoS ONE">
        <title>The complete genome of Teredinibacter turnerae T7901: an intracellular endosymbiont of marine wood-boring bivalves (shipworms).</title>
        <authorList>
            <person name="Yang J.C."/>
            <person name="Madupu R."/>
            <person name="Durkin A.S."/>
            <person name="Ekborg N.A."/>
            <person name="Pedamallu C.S."/>
            <person name="Hostetler J.B."/>
            <person name="Radune D."/>
            <person name="Toms B.S."/>
            <person name="Henrissat B."/>
            <person name="Coutinho P.M."/>
            <person name="Schwarz S."/>
            <person name="Field L."/>
            <person name="Trindade-Silva A.E."/>
            <person name="Soares C.A.G."/>
            <person name="Elshahawi S."/>
            <person name="Hanora A."/>
            <person name="Schmidt E.W."/>
            <person name="Haygood M.G."/>
            <person name="Posfai J."/>
            <person name="Benner J."/>
            <person name="Madinger C."/>
            <person name="Nove J."/>
            <person name="Anton B."/>
            <person name="Chaudhary K."/>
            <person name="Foster J."/>
            <person name="Holman A."/>
            <person name="Kumar S."/>
            <person name="Lessard P.A."/>
            <person name="Luyten Y.A."/>
            <person name="Slatko B."/>
            <person name="Wood N."/>
            <person name="Wu B."/>
            <person name="Teplitski M."/>
            <person name="Mougous J.D."/>
            <person name="Ward N."/>
            <person name="Eisen J.A."/>
            <person name="Badger J.H."/>
            <person name="Distel D.L."/>
        </authorList>
    </citation>
    <scope>NUCLEOTIDE SEQUENCE [LARGE SCALE GENOMIC DNA]</scope>
    <source>
        <strain evidence="11">ATCC 39867 / T7901</strain>
    </source>
</reference>
<dbReference type="InterPro" id="IPR004358">
    <property type="entry name" value="Sig_transdc_His_kin-like_C"/>
</dbReference>
<proteinExistence type="predicted"/>
<dbReference type="EC" id="2.7.13.3" evidence="2"/>
<dbReference type="InterPro" id="IPR000700">
    <property type="entry name" value="PAS-assoc_C"/>
</dbReference>
<dbReference type="InterPro" id="IPR035965">
    <property type="entry name" value="PAS-like_dom_sf"/>
</dbReference>
<dbReference type="Gene3D" id="3.30.565.10">
    <property type="entry name" value="Histidine kinase-like ATPase, C-terminal domain"/>
    <property type="match status" value="1"/>
</dbReference>
<dbReference type="GO" id="GO:0000155">
    <property type="term" value="F:phosphorelay sensor kinase activity"/>
    <property type="evidence" value="ECO:0007669"/>
    <property type="project" value="InterPro"/>
</dbReference>
<dbReference type="EMBL" id="CP001614">
    <property type="protein sequence ID" value="ACR11966.1"/>
    <property type="molecule type" value="Genomic_DNA"/>
</dbReference>
<dbReference type="CDD" id="cd00130">
    <property type="entry name" value="PAS"/>
    <property type="match status" value="2"/>
</dbReference>
<dbReference type="Pfam" id="PF02518">
    <property type="entry name" value="HATPase_c"/>
    <property type="match status" value="1"/>
</dbReference>
<protein>
    <recommendedName>
        <fullName evidence="2">histidine kinase</fullName>
        <ecNumber evidence="2">2.7.13.3</ecNumber>
    </recommendedName>
</protein>
<dbReference type="SMART" id="SM00388">
    <property type="entry name" value="HisKA"/>
    <property type="match status" value="1"/>
</dbReference>
<dbReference type="Pfam" id="PF08447">
    <property type="entry name" value="PAS_3"/>
    <property type="match status" value="2"/>
</dbReference>
<dbReference type="eggNOG" id="COG3437">
    <property type="taxonomic scope" value="Bacteria"/>
</dbReference>
<dbReference type="OrthoDB" id="9770795at2"/>
<keyword evidence="11" id="KW-1185">Reference proteome</keyword>
<dbReference type="CDD" id="cd00082">
    <property type="entry name" value="HisKA"/>
    <property type="match status" value="1"/>
</dbReference>
<accession>C5BLX7</accession>
<dbReference type="InterPro" id="IPR001610">
    <property type="entry name" value="PAC"/>
</dbReference>
<feature type="domain" description="PAC" evidence="9">
    <location>
        <begin position="244"/>
        <end position="296"/>
    </location>
</feature>
<sequence>MWFKKRKPAAAAPGLDVSMHGDTLAKLQALERSVSTYERIFRGSRGYAFLDWDLPNSKMAWNGGFWSHLGYSDADMEFISNPDKFIEYVHPDDQKKLMSNIFAHLRSSGPGEIVFRIRKKKGGHIWAEARVDAERNAKGRVVYMSGIVFDVTKLKQTEQALLISEARHARIIQSSNDGIWEWSSAHGGFHFSNRCWEHLGFTEHDDIVNQGMDRMSAWRKRMHPDDLKEFDHTLQEHVQNRVPFDVEYRIRGKDEHWRWIRARGQMTYDEAGKPTRMSGTNMDVTEIKLAEERVLKAKEVAEEANRAKSDFLSSMSHELRTPLNSILGFAQLCDADKSLLPEQRANIAEIRRAGEHLLQLVGDVLDLAKIESRRMGFSLEPVTPARLLAEAVSSLQSQAEMRGISVTLEPACDESDVDVVADAVRLKQVFLNLLSNAIKYNVDGGSVHVGCARLEEAFLRVTVKDSGRGIAEHLQKQMYQPFNRLGNEASSIEGSGVGLVITKQLVEQMGGLIGFSSKENVGSEFWVDMPVYLGQPIEQFADDRRREDMSAGAIPALEVEGERTILYVEDNPPNQRLMKQFLVRYPNLRLEIAAEPIRGIYLARKLQPDLIVMDINLPGMDGFETLAVLKQDPITEAIPVIALTANALVKDIERGKESGFDYYLTKPLNLSQLVNVFNDLLMQENMQSLNN</sequence>
<feature type="domain" description="Response regulatory" evidence="8">
    <location>
        <begin position="564"/>
        <end position="681"/>
    </location>
</feature>
<dbReference type="InterPro" id="IPR003594">
    <property type="entry name" value="HATPase_dom"/>
</dbReference>
<dbReference type="SUPFAM" id="SSF47384">
    <property type="entry name" value="Homodimeric domain of signal transducing histidine kinase"/>
    <property type="match status" value="1"/>
</dbReference>
<dbReference type="SMART" id="SM00448">
    <property type="entry name" value="REC"/>
    <property type="match status" value="1"/>
</dbReference>
<dbReference type="Gene3D" id="1.10.287.130">
    <property type="match status" value="1"/>
</dbReference>
<dbReference type="InterPro" id="IPR003661">
    <property type="entry name" value="HisK_dim/P_dom"/>
</dbReference>
<dbReference type="eggNOG" id="COG2202">
    <property type="taxonomic scope" value="Bacteria"/>
</dbReference>